<feature type="coiled-coil region" evidence="1">
    <location>
        <begin position="9"/>
        <end position="36"/>
    </location>
</feature>
<evidence type="ECO:0000313" key="2">
    <source>
        <dbReference type="EMBL" id="CAF3990409.1"/>
    </source>
</evidence>
<accession>A0A819N5D4</accession>
<protein>
    <submittedName>
        <fullName evidence="2">Uncharacterized protein</fullName>
    </submittedName>
</protein>
<evidence type="ECO:0000256" key="1">
    <source>
        <dbReference type="SAM" id="Coils"/>
    </source>
</evidence>
<feature type="non-terminal residue" evidence="2">
    <location>
        <position position="1"/>
    </location>
</feature>
<dbReference type="AlphaFoldDB" id="A0A819N5D4"/>
<name>A0A819N5D4_9BILA</name>
<comment type="caution">
    <text evidence="2">The sequence shown here is derived from an EMBL/GenBank/DDBJ whole genome shotgun (WGS) entry which is preliminary data.</text>
</comment>
<reference evidence="2" key="1">
    <citation type="submission" date="2021-02" db="EMBL/GenBank/DDBJ databases">
        <authorList>
            <person name="Nowell W R."/>
        </authorList>
    </citation>
    <scope>NUCLEOTIDE SEQUENCE</scope>
</reference>
<dbReference type="EMBL" id="CAJOAX010006757">
    <property type="protein sequence ID" value="CAF3990409.1"/>
    <property type="molecule type" value="Genomic_DNA"/>
</dbReference>
<keyword evidence="1" id="KW-0175">Coiled coil</keyword>
<evidence type="ECO:0000313" key="3">
    <source>
        <dbReference type="Proteomes" id="UP000663823"/>
    </source>
</evidence>
<organism evidence="2 3">
    <name type="scientific">Rotaria sordida</name>
    <dbReference type="NCBI Taxonomy" id="392033"/>
    <lineage>
        <taxon>Eukaryota</taxon>
        <taxon>Metazoa</taxon>
        <taxon>Spiralia</taxon>
        <taxon>Gnathifera</taxon>
        <taxon>Rotifera</taxon>
        <taxon>Eurotatoria</taxon>
        <taxon>Bdelloidea</taxon>
        <taxon>Philodinida</taxon>
        <taxon>Philodinidae</taxon>
        <taxon>Rotaria</taxon>
    </lineage>
</organism>
<dbReference type="Proteomes" id="UP000663823">
    <property type="component" value="Unassembled WGS sequence"/>
</dbReference>
<gene>
    <name evidence="2" type="ORF">OTI717_LOCUS28446</name>
</gene>
<sequence length="67" mass="7590">PSYNQPSEIHNVADLIERAQQTIERVQRIIKRVQQTIEGATCLIPILNCKQTGPTGLNTERMEESID</sequence>
<proteinExistence type="predicted"/>